<dbReference type="Gene3D" id="1.25.40.20">
    <property type="entry name" value="Ankyrin repeat-containing domain"/>
    <property type="match status" value="1"/>
</dbReference>
<dbReference type="SMART" id="SM00248">
    <property type="entry name" value="ANK"/>
    <property type="match status" value="3"/>
</dbReference>
<proteinExistence type="predicted"/>
<evidence type="ECO:0000256" key="1">
    <source>
        <dbReference type="ARBA" id="ARBA00022737"/>
    </source>
</evidence>
<name>A0A9W4RWX8_9PEZI</name>
<evidence type="ECO:0000313" key="4">
    <source>
        <dbReference type="EMBL" id="CAI0649149.1"/>
    </source>
</evidence>
<evidence type="ECO:0000256" key="3">
    <source>
        <dbReference type="PROSITE-ProRule" id="PRU00023"/>
    </source>
</evidence>
<accession>A0A9W4RWX8</accession>
<dbReference type="InterPro" id="IPR050776">
    <property type="entry name" value="Ank_Repeat/CDKN_Inhibitor"/>
</dbReference>
<dbReference type="Proteomes" id="UP001152533">
    <property type="component" value="Unassembled WGS sequence"/>
</dbReference>
<reference evidence="4" key="1">
    <citation type="submission" date="2022-08" db="EMBL/GenBank/DDBJ databases">
        <authorList>
            <person name="Giroux E."/>
            <person name="Giroux E."/>
        </authorList>
    </citation>
    <scope>NUCLEOTIDE SEQUENCE</scope>
    <source>
        <strain evidence="4">H1091258</strain>
    </source>
</reference>
<feature type="repeat" description="ANK" evidence="3">
    <location>
        <begin position="75"/>
        <end position="107"/>
    </location>
</feature>
<evidence type="ECO:0008006" key="6">
    <source>
        <dbReference type="Google" id="ProtNLM"/>
    </source>
</evidence>
<dbReference type="EMBL" id="CAMGZC010000654">
    <property type="protein sequence ID" value="CAI0649149.1"/>
    <property type="molecule type" value="Genomic_DNA"/>
</dbReference>
<keyword evidence="1" id="KW-0677">Repeat</keyword>
<evidence type="ECO:0000313" key="5">
    <source>
        <dbReference type="Proteomes" id="UP001152533"/>
    </source>
</evidence>
<organism evidence="4 5">
    <name type="scientific">Colletotrichum noveboracense</name>
    <dbReference type="NCBI Taxonomy" id="2664923"/>
    <lineage>
        <taxon>Eukaryota</taxon>
        <taxon>Fungi</taxon>
        <taxon>Dikarya</taxon>
        <taxon>Ascomycota</taxon>
        <taxon>Pezizomycotina</taxon>
        <taxon>Sordariomycetes</taxon>
        <taxon>Hypocreomycetidae</taxon>
        <taxon>Glomerellales</taxon>
        <taxon>Glomerellaceae</taxon>
        <taxon>Colletotrichum</taxon>
        <taxon>Colletotrichum gloeosporioides species complex</taxon>
    </lineage>
</organism>
<dbReference type="InterPro" id="IPR036770">
    <property type="entry name" value="Ankyrin_rpt-contain_sf"/>
</dbReference>
<dbReference type="AlphaFoldDB" id="A0A9W4RWX8"/>
<dbReference type="PANTHER" id="PTHR24201">
    <property type="entry name" value="ANK_REP_REGION DOMAIN-CONTAINING PROTEIN"/>
    <property type="match status" value="1"/>
</dbReference>
<dbReference type="InterPro" id="IPR002110">
    <property type="entry name" value="Ankyrin_rpt"/>
</dbReference>
<comment type="caution">
    <text evidence="4">The sequence shown here is derived from an EMBL/GenBank/DDBJ whole genome shotgun (WGS) entry which is preliminary data.</text>
</comment>
<keyword evidence="2 3" id="KW-0040">ANK repeat</keyword>
<keyword evidence="5" id="KW-1185">Reference proteome</keyword>
<dbReference type="PROSITE" id="PS50297">
    <property type="entry name" value="ANK_REP_REGION"/>
    <property type="match status" value="1"/>
</dbReference>
<evidence type="ECO:0000256" key="2">
    <source>
        <dbReference type="ARBA" id="ARBA00023043"/>
    </source>
</evidence>
<protein>
    <recommendedName>
        <fullName evidence="6">Ankyrin repeat protein</fullName>
    </recommendedName>
</protein>
<sequence>MGLSAVTYAFYRGTNTELETLILNSGLLYQIDAEDLGNPLAYAAQSGDRRLLRNLLRLFNRCGTVEQYLHRGTYDGRTPLCTAAFHGFDSYFDELLIHGANVDHEGCFQGSALMAATTHGRLEAAKKLVRSGASISYTNNEGVYPNAFEAARSHWGESQTLVKEWSGGTKVEWRLTGANRRRHDESRFDYLCRIQHIKKEARGQVMMQDVTLVFTDTESR</sequence>
<dbReference type="SUPFAM" id="SSF48403">
    <property type="entry name" value="Ankyrin repeat"/>
    <property type="match status" value="1"/>
</dbReference>
<dbReference type="PROSITE" id="PS50088">
    <property type="entry name" value="ANK_REPEAT"/>
    <property type="match status" value="1"/>
</dbReference>
<gene>
    <name evidence="4" type="ORF">CGXH109_LOCUS82987</name>
</gene>
<dbReference type="Pfam" id="PF12796">
    <property type="entry name" value="Ank_2"/>
    <property type="match status" value="1"/>
</dbReference>